<dbReference type="PANTHER" id="PTHR14094:SF9">
    <property type="entry name" value="SIGNAL RECOGNITION PARTICLE SUBUNIT SRP72"/>
    <property type="match status" value="1"/>
</dbReference>
<dbReference type="Pfam" id="PF08492">
    <property type="entry name" value="SRP72"/>
    <property type="match status" value="1"/>
</dbReference>
<keyword evidence="5" id="KW-0687">Ribonucleoprotein</keyword>
<dbReference type="Proteomes" id="UP001141806">
    <property type="component" value="Unassembled WGS sequence"/>
</dbReference>
<accession>A0A9Q0K2J5</accession>
<evidence type="ECO:0000259" key="7">
    <source>
        <dbReference type="Pfam" id="PF08492"/>
    </source>
</evidence>
<evidence type="ECO:0000313" key="8">
    <source>
        <dbReference type="EMBL" id="KAJ4960781.1"/>
    </source>
</evidence>
<dbReference type="AlphaFoldDB" id="A0A9Q0K2J5"/>
<dbReference type="GO" id="GO:0005783">
    <property type="term" value="C:endoplasmic reticulum"/>
    <property type="evidence" value="ECO:0007669"/>
    <property type="project" value="UniProtKB-SubCell"/>
</dbReference>
<evidence type="ECO:0000313" key="9">
    <source>
        <dbReference type="Proteomes" id="UP001141806"/>
    </source>
</evidence>
<dbReference type="GO" id="GO:0043022">
    <property type="term" value="F:ribosome binding"/>
    <property type="evidence" value="ECO:0007669"/>
    <property type="project" value="TreeGrafter"/>
</dbReference>
<evidence type="ECO:0000256" key="4">
    <source>
        <dbReference type="ARBA" id="ARBA00022824"/>
    </source>
</evidence>
<feature type="compositionally biased region" description="Basic residues" evidence="6">
    <location>
        <begin position="107"/>
        <end position="120"/>
    </location>
</feature>
<dbReference type="EMBL" id="JAMYWD010000009">
    <property type="protein sequence ID" value="KAJ4960781.1"/>
    <property type="molecule type" value="Genomic_DNA"/>
</dbReference>
<keyword evidence="9" id="KW-1185">Reference proteome</keyword>
<protein>
    <recommendedName>
        <fullName evidence="7">Signal recognition particle SRP72 subunit RNA-binding domain-containing protein</fullName>
    </recommendedName>
</protein>
<dbReference type="InterPro" id="IPR013699">
    <property type="entry name" value="Signal_recog_part_SRP72_RNA-bd"/>
</dbReference>
<dbReference type="GO" id="GO:0005786">
    <property type="term" value="C:signal recognition particle, endoplasmic reticulum targeting"/>
    <property type="evidence" value="ECO:0007669"/>
    <property type="project" value="TreeGrafter"/>
</dbReference>
<evidence type="ECO:0000256" key="3">
    <source>
        <dbReference type="ARBA" id="ARBA00022490"/>
    </source>
</evidence>
<feature type="region of interest" description="Disordered" evidence="6">
    <location>
        <begin position="105"/>
        <end position="153"/>
    </location>
</feature>
<comment type="caution">
    <text evidence="8">The sequence shown here is derived from an EMBL/GenBank/DDBJ whole genome shotgun (WGS) entry which is preliminary data.</text>
</comment>
<gene>
    <name evidence="8" type="ORF">NE237_020691</name>
</gene>
<evidence type="ECO:0000256" key="6">
    <source>
        <dbReference type="SAM" id="MobiDB-lite"/>
    </source>
</evidence>
<dbReference type="OrthoDB" id="5421607at2759"/>
<dbReference type="PANTHER" id="PTHR14094">
    <property type="entry name" value="SIGNAL RECOGNITION PARTICLE 72"/>
    <property type="match status" value="1"/>
</dbReference>
<dbReference type="GO" id="GO:0008312">
    <property type="term" value="F:7S RNA binding"/>
    <property type="evidence" value="ECO:0007669"/>
    <property type="project" value="InterPro"/>
</dbReference>
<sequence>MTDDNKLEIIMHEAVSFMLKHGRDEEAAYLYEELVKSYGSVEALVGLVTTTARVDVEKAEVYEKQLKPLSGLKGIDVESLEKTSGAKLAKGGGRVVNIETYEEAKGKAKAKKKWKRKPKYPKGFDPAKPGPTPDLERWLPKRERSSYKPKRKD</sequence>
<proteinExistence type="predicted"/>
<feature type="compositionally biased region" description="Basic and acidic residues" evidence="6">
    <location>
        <begin position="134"/>
        <end position="146"/>
    </location>
</feature>
<dbReference type="InterPro" id="IPR026270">
    <property type="entry name" value="SRP72"/>
</dbReference>
<dbReference type="GO" id="GO:0006614">
    <property type="term" value="P:SRP-dependent cotranslational protein targeting to membrane"/>
    <property type="evidence" value="ECO:0007669"/>
    <property type="project" value="InterPro"/>
</dbReference>
<feature type="domain" description="Signal recognition particle SRP72 subunit RNA-binding" evidence="7">
    <location>
        <begin position="98"/>
        <end position="149"/>
    </location>
</feature>
<organism evidence="8 9">
    <name type="scientific">Protea cynaroides</name>
    <dbReference type="NCBI Taxonomy" id="273540"/>
    <lineage>
        <taxon>Eukaryota</taxon>
        <taxon>Viridiplantae</taxon>
        <taxon>Streptophyta</taxon>
        <taxon>Embryophyta</taxon>
        <taxon>Tracheophyta</taxon>
        <taxon>Spermatophyta</taxon>
        <taxon>Magnoliopsida</taxon>
        <taxon>Proteales</taxon>
        <taxon>Proteaceae</taxon>
        <taxon>Protea</taxon>
    </lineage>
</organism>
<keyword evidence="4" id="KW-0256">Endoplasmic reticulum</keyword>
<comment type="subcellular location">
    <subcellularLocation>
        <location evidence="2">Cytoplasm</location>
    </subcellularLocation>
    <subcellularLocation>
        <location evidence="1">Endoplasmic reticulum</location>
    </subcellularLocation>
</comment>
<keyword evidence="3" id="KW-0963">Cytoplasm</keyword>
<reference evidence="8" key="1">
    <citation type="journal article" date="2023" name="Plant J.">
        <title>The genome of the king protea, Protea cynaroides.</title>
        <authorList>
            <person name="Chang J."/>
            <person name="Duong T.A."/>
            <person name="Schoeman C."/>
            <person name="Ma X."/>
            <person name="Roodt D."/>
            <person name="Barker N."/>
            <person name="Li Z."/>
            <person name="Van de Peer Y."/>
            <person name="Mizrachi E."/>
        </authorList>
    </citation>
    <scope>NUCLEOTIDE SEQUENCE</scope>
    <source>
        <tissue evidence="8">Young leaves</tissue>
    </source>
</reference>
<evidence type="ECO:0000256" key="5">
    <source>
        <dbReference type="ARBA" id="ARBA00023274"/>
    </source>
</evidence>
<evidence type="ECO:0000256" key="2">
    <source>
        <dbReference type="ARBA" id="ARBA00004496"/>
    </source>
</evidence>
<name>A0A9Q0K2J5_9MAGN</name>
<evidence type="ECO:0000256" key="1">
    <source>
        <dbReference type="ARBA" id="ARBA00004240"/>
    </source>
</evidence>